<evidence type="ECO:0000313" key="6">
    <source>
        <dbReference type="EMBL" id="GGM29019.1"/>
    </source>
</evidence>
<dbReference type="PANTHER" id="PTHR30537">
    <property type="entry name" value="HTH-TYPE TRANSCRIPTIONAL REGULATOR"/>
    <property type="match status" value="1"/>
</dbReference>
<evidence type="ECO:0000256" key="3">
    <source>
        <dbReference type="ARBA" id="ARBA00023125"/>
    </source>
</evidence>
<gene>
    <name evidence="6" type="ORF">GCM10009425_44420</name>
</gene>
<accession>A0ABQ2H2J1</accession>
<comment type="caution">
    <text evidence="6">The sequence shown here is derived from an EMBL/GenBank/DDBJ whole genome shotgun (WGS) entry which is preliminary data.</text>
</comment>
<evidence type="ECO:0000256" key="4">
    <source>
        <dbReference type="ARBA" id="ARBA00023163"/>
    </source>
</evidence>
<dbReference type="RefSeq" id="WP_188868322.1">
    <property type="nucleotide sequence ID" value="NZ_BMNW01000015.1"/>
</dbReference>
<dbReference type="PANTHER" id="PTHR30537:SF1">
    <property type="entry name" value="HTH-TYPE TRANSCRIPTIONAL REGULATOR PGRR"/>
    <property type="match status" value="1"/>
</dbReference>
<dbReference type="PROSITE" id="PS50931">
    <property type="entry name" value="HTH_LYSR"/>
    <property type="match status" value="1"/>
</dbReference>
<feature type="domain" description="HTH lysR-type" evidence="5">
    <location>
        <begin position="1"/>
        <end position="61"/>
    </location>
</feature>
<evidence type="ECO:0000259" key="5">
    <source>
        <dbReference type="PROSITE" id="PS50931"/>
    </source>
</evidence>
<dbReference type="InterPro" id="IPR036388">
    <property type="entry name" value="WH-like_DNA-bd_sf"/>
</dbReference>
<name>A0ABQ2H2J1_9PSED</name>
<dbReference type="EMBL" id="BMNW01000015">
    <property type="protein sequence ID" value="GGM29019.1"/>
    <property type="molecule type" value="Genomic_DNA"/>
</dbReference>
<dbReference type="Gene3D" id="1.10.10.10">
    <property type="entry name" value="Winged helix-like DNA-binding domain superfamily/Winged helix DNA-binding domain"/>
    <property type="match status" value="1"/>
</dbReference>
<keyword evidence="7" id="KW-1185">Reference proteome</keyword>
<dbReference type="InterPro" id="IPR000847">
    <property type="entry name" value="LysR_HTH_N"/>
</dbReference>
<sequence length="310" mass="34496">MRGSDYIELKAFVAVVEQGSFTRAAAHMGMSASSLSQTIRSLETRLGARLLNRTTRSVAPSTAGTRLLKRLIPTLAELEAAVTDIKGLRDEPSGTLRINSTRVAAVHYLAPLIASFLEAYPHIQLEIVVEDQLVDIVAGGYDIGIRLGERLDQDMIAVRLSGNLEMMVVATPSYLERYGIPHGPQDLQHHRCLSYRWPTNGSLYRWEFEQAGRTLEIAVNGPLVVTEPEMLTRIALDGAGIAYLFEHQVKELVEQGKLVRLLKDWTPAFPGFYLYYPSRQHMSVPLRAFLDHVANTTGQPDQARPNTPAY</sequence>
<dbReference type="InterPro" id="IPR058163">
    <property type="entry name" value="LysR-type_TF_proteobact-type"/>
</dbReference>
<reference evidence="7" key="1">
    <citation type="journal article" date="2019" name="Int. J. Syst. Evol. Microbiol.">
        <title>The Global Catalogue of Microorganisms (GCM) 10K type strain sequencing project: providing services to taxonomists for standard genome sequencing and annotation.</title>
        <authorList>
            <consortium name="The Broad Institute Genomics Platform"/>
            <consortium name="The Broad Institute Genome Sequencing Center for Infectious Disease"/>
            <person name="Wu L."/>
            <person name="Ma J."/>
        </authorList>
    </citation>
    <scope>NUCLEOTIDE SEQUENCE [LARGE SCALE GENOMIC DNA]</scope>
    <source>
        <strain evidence="7">JCM 13501</strain>
    </source>
</reference>
<dbReference type="InterPro" id="IPR005119">
    <property type="entry name" value="LysR_subst-bd"/>
</dbReference>
<keyword evidence="3" id="KW-0238">DNA-binding</keyword>
<dbReference type="CDD" id="cd08474">
    <property type="entry name" value="PBP2_CrgA_like_5"/>
    <property type="match status" value="1"/>
</dbReference>
<comment type="similarity">
    <text evidence="1">Belongs to the LysR transcriptional regulatory family.</text>
</comment>
<keyword evidence="4" id="KW-0804">Transcription</keyword>
<evidence type="ECO:0000256" key="1">
    <source>
        <dbReference type="ARBA" id="ARBA00009437"/>
    </source>
</evidence>
<protein>
    <submittedName>
        <fullName evidence="6">LysR family transcriptional regulator</fullName>
    </submittedName>
</protein>
<dbReference type="InterPro" id="IPR036390">
    <property type="entry name" value="WH_DNA-bd_sf"/>
</dbReference>
<dbReference type="Proteomes" id="UP000616499">
    <property type="component" value="Unassembled WGS sequence"/>
</dbReference>
<dbReference type="SUPFAM" id="SSF46785">
    <property type="entry name" value="Winged helix' DNA-binding domain"/>
    <property type="match status" value="1"/>
</dbReference>
<dbReference type="Pfam" id="PF00126">
    <property type="entry name" value="HTH_1"/>
    <property type="match status" value="1"/>
</dbReference>
<evidence type="ECO:0000313" key="7">
    <source>
        <dbReference type="Proteomes" id="UP000616499"/>
    </source>
</evidence>
<keyword evidence="2" id="KW-0805">Transcription regulation</keyword>
<dbReference type="Pfam" id="PF03466">
    <property type="entry name" value="LysR_substrate"/>
    <property type="match status" value="1"/>
</dbReference>
<organism evidence="6 7">
    <name type="scientific">Pseudomonas asuensis</name>
    <dbReference type="NCBI Taxonomy" id="1825787"/>
    <lineage>
        <taxon>Bacteria</taxon>
        <taxon>Pseudomonadati</taxon>
        <taxon>Pseudomonadota</taxon>
        <taxon>Gammaproteobacteria</taxon>
        <taxon>Pseudomonadales</taxon>
        <taxon>Pseudomonadaceae</taxon>
        <taxon>Pseudomonas</taxon>
    </lineage>
</organism>
<dbReference type="SUPFAM" id="SSF53850">
    <property type="entry name" value="Periplasmic binding protein-like II"/>
    <property type="match status" value="1"/>
</dbReference>
<evidence type="ECO:0000256" key="2">
    <source>
        <dbReference type="ARBA" id="ARBA00023015"/>
    </source>
</evidence>
<proteinExistence type="inferred from homology"/>
<dbReference type="Gene3D" id="3.40.190.290">
    <property type="match status" value="1"/>
</dbReference>